<sequence>MNHNQSTAAATAETATQDHSRGASAEPAVDTACAACKTFAAQWRLNANDICQVNAPTGGAAVASSGAATAVRSC</sequence>
<feature type="region of interest" description="Disordered" evidence="1">
    <location>
        <begin position="1"/>
        <end position="24"/>
    </location>
</feature>
<dbReference type="EMBL" id="MG011690">
    <property type="protein sequence ID" value="AVK76328.1"/>
    <property type="molecule type" value="Genomic_DNA"/>
</dbReference>
<name>A0A2U7UCY6_9VIRU</name>
<gene>
    <name evidence="2" type="ORF">pneo_cds_721</name>
</gene>
<reference evidence="2" key="1">
    <citation type="journal article" date="2018" name="Nat. Commun.">
        <title>Diversity and evolution of the emerging Pandoraviridae family.</title>
        <authorList>
            <person name="Legendre M."/>
            <person name="Fabre E."/>
            <person name="Poirot O."/>
            <person name="Jeudy S."/>
            <person name="Lartigue A."/>
            <person name="Alempic J.M."/>
            <person name="Beucher L."/>
            <person name="Philippe N."/>
            <person name="Bertaux L."/>
            <person name="Christo-Foroux E."/>
            <person name="Labadie K."/>
            <person name="Coute Y."/>
            <person name="Abergel C."/>
            <person name="Claverie J.M."/>
        </authorList>
    </citation>
    <scope>NUCLEOTIDE SEQUENCE [LARGE SCALE GENOMIC DNA]</scope>
    <source>
        <strain evidence="2">Neocaledonia</strain>
    </source>
</reference>
<dbReference type="RefSeq" id="YP_009482331.1">
    <property type="nucleotide sequence ID" value="NC_037666.1"/>
</dbReference>
<accession>A0A2U7UCY6</accession>
<dbReference type="Proteomes" id="UP000249287">
    <property type="component" value="Segment"/>
</dbReference>
<proteinExistence type="predicted"/>
<dbReference type="KEGG" id="vg:36843041"/>
<dbReference type="GeneID" id="36843041"/>
<organism evidence="2">
    <name type="scientific">Pandoravirus neocaledonia</name>
    <dbReference type="NCBI Taxonomy" id="2107708"/>
    <lineage>
        <taxon>Viruses</taxon>
        <taxon>Pandoravirus</taxon>
    </lineage>
</organism>
<evidence type="ECO:0000313" key="2">
    <source>
        <dbReference type="EMBL" id="AVK76328.1"/>
    </source>
</evidence>
<evidence type="ECO:0000256" key="1">
    <source>
        <dbReference type="SAM" id="MobiDB-lite"/>
    </source>
</evidence>
<protein>
    <submittedName>
        <fullName evidence="2">Uncharacterized protein</fullName>
    </submittedName>
</protein>